<accession>A0ABS6Z8V6</accession>
<organism evidence="2 3">
    <name type="scientific">Streptomyces bambusae</name>
    <dbReference type="NCBI Taxonomy" id="1550616"/>
    <lineage>
        <taxon>Bacteria</taxon>
        <taxon>Bacillati</taxon>
        <taxon>Actinomycetota</taxon>
        <taxon>Actinomycetes</taxon>
        <taxon>Kitasatosporales</taxon>
        <taxon>Streptomycetaceae</taxon>
        <taxon>Streptomyces</taxon>
    </lineage>
</organism>
<proteinExistence type="predicted"/>
<name>A0ABS6Z8V6_9ACTN</name>
<comment type="caution">
    <text evidence="2">The sequence shown here is derived from an EMBL/GenBank/DDBJ whole genome shotgun (WGS) entry which is preliminary data.</text>
</comment>
<dbReference type="InterPro" id="IPR006311">
    <property type="entry name" value="TAT_signal"/>
</dbReference>
<evidence type="ECO:0000256" key="1">
    <source>
        <dbReference type="SAM" id="SignalP"/>
    </source>
</evidence>
<dbReference type="Proteomes" id="UP000812013">
    <property type="component" value="Unassembled WGS sequence"/>
</dbReference>
<keyword evidence="3" id="KW-1185">Reference proteome</keyword>
<dbReference type="EMBL" id="WTFF01000148">
    <property type="protein sequence ID" value="MBW5484199.1"/>
    <property type="molecule type" value="Genomic_DNA"/>
</dbReference>
<evidence type="ECO:0000313" key="3">
    <source>
        <dbReference type="Proteomes" id="UP000812013"/>
    </source>
</evidence>
<evidence type="ECO:0000313" key="2">
    <source>
        <dbReference type="EMBL" id="MBW5484199.1"/>
    </source>
</evidence>
<gene>
    <name evidence="2" type="ORF">GPJ59_20525</name>
</gene>
<keyword evidence="1" id="KW-0732">Signal</keyword>
<dbReference type="RefSeq" id="WP_219668680.1">
    <property type="nucleotide sequence ID" value="NZ_WTFF01000148.1"/>
</dbReference>
<protein>
    <submittedName>
        <fullName evidence="2">Uncharacterized protein</fullName>
    </submittedName>
</protein>
<dbReference type="PROSITE" id="PS51318">
    <property type="entry name" value="TAT"/>
    <property type="match status" value="1"/>
</dbReference>
<feature type="signal peptide" evidence="1">
    <location>
        <begin position="1"/>
        <end position="30"/>
    </location>
</feature>
<reference evidence="2 3" key="1">
    <citation type="submission" date="2019-12" db="EMBL/GenBank/DDBJ databases">
        <title>Genome sequence of Streptomyces bambusae.</title>
        <authorList>
            <person name="Bansal K."/>
            <person name="Choksket S."/>
            <person name="Korpole S."/>
            <person name="Patil P.B."/>
        </authorList>
    </citation>
    <scope>NUCLEOTIDE SEQUENCE [LARGE SCALE GENOMIC DNA]</scope>
    <source>
        <strain evidence="2 3">SK60</strain>
    </source>
</reference>
<sequence>MSGISRRSLLGYSGTAAAGAVLAAPAAAQAADAADTGAKSAGAAGAQATQIATSFPSGTQFKGRTSIPPDYSGELVITFSVATADAPASKDIPLMEIADALNTIVQAHGWSPITFYGTPAPVPLTS</sequence>
<feature type="chain" id="PRO_5046977241" evidence="1">
    <location>
        <begin position="31"/>
        <end position="126"/>
    </location>
</feature>